<sequence length="350" mass="40315">MNKFIKLLMVVILTSVISPFSLYPSSVFADNKIIYSTDLFNDGDFDDYFDLIALKSLEGIDSTIILDGNEQITTRGGASAIENLDIITGETTKYTLGLNENSYFYKDRGWKSHSFLQRNIQNIISEIQQAPEKTTIVTVGSLRDISAAYNREPNLFREKVSKIYIFAGDYKGTYKEHNVELDELAYLNVMNSGLSIFWIPCFEEGLWTYGDNSSYFTVKHSELFTNSESPLFKWFLYRFIKETIPFESFLNNEYNGTLFLEDMRNLWVAPLLSILDGGWDSYIDKYNLENNTALSSPITFEPVTAKFLKEGKVDYTQGNKIMKLKIVDRDEYVSLSKYIIKEMIKRVEGM</sequence>
<dbReference type="GO" id="GO:0016799">
    <property type="term" value="F:hydrolase activity, hydrolyzing N-glycosyl compounds"/>
    <property type="evidence" value="ECO:0007669"/>
    <property type="project" value="InterPro"/>
</dbReference>
<evidence type="ECO:0000313" key="2">
    <source>
        <dbReference type="Proteomes" id="UP000076967"/>
    </source>
</evidence>
<dbReference type="OrthoDB" id="9797882at2"/>
<keyword evidence="2" id="KW-1185">Reference proteome</keyword>
<dbReference type="EMBL" id="LVJH01000070">
    <property type="protein sequence ID" value="OAB33860.1"/>
    <property type="molecule type" value="Genomic_DNA"/>
</dbReference>
<reference evidence="1 2" key="1">
    <citation type="submission" date="2016-03" db="EMBL/GenBank/DDBJ databases">
        <title>Draft genome sequence of Paenibacillus glacialis DSM 22343.</title>
        <authorList>
            <person name="Shin S.-K."/>
            <person name="Yi H."/>
        </authorList>
    </citation>
    <scope>NUCLEOTIDE SEQUENCE [LARGE SCALE GENOMIC DNA]</scope>
    <source>
        <strain evidence="1 2">DSM 22343</strain>
    </source>
</reference>
<gene>
    <name evidence="1" type="ORF">PGLA_23340</name>
</gene>
<dbReference type="RefSeq" id="WP_068537603.1">
    <property type="nucleotide sequence ID" value="NZ_LVJH01000070.1"/>
</dbReference>
<evidence type="ECO:0000313" key="1">
    <source>
        <dbReference type="EMBL" id="OAB33860.1"/>
    </source>
</evidence>
<dbReference type="Proteomes" id="UP000076967">
    <property type="component" value="Unassembled WGS sequence"/>
</dbReference>
<dbReference type="InterPro" id="IPR036452">
    <property type="entry name" value="Ribo_hydro-like"/>
</dbReference>
<dbReference type="SUPFAM" id="SSF53590">
    <property type="entry name" value="Nucleoside hydrolase"/>
    <property type="match status" value="1"/>
</dbReference>
<dbReference type="Gene3D" id="3.90.245.10">
    <property type="entry name" value="Ribonucleoside hydrolase-like"/>
    <property type="match status" value="1"/>
</dbReference>
<dbReference type="STRING" id="494026.PGLA_23340"/>
<comment type="caution">
    <text evidence="1">The sequence shown here is derived from an EMBL/GenBank/DDBJ whole genome shotgun (WGS) entry which is preliminary data.</text>
</comment>
<accession>A0A162PPF1</accession>
<protein>
    <recommendedName>
        <fullName evidence="3">Inosine/uridine-preferring nucleoside hydrolase domain-containing protein</fullName>
    </recommendedName>
</protein>
<organism evidence="1 2">
    <name type="scientific">Paenibacillus glacialis</name>
    <dbReference type="NCBI Taxonomy" id="494026"/>
    <lineage>
        <taxon>Bacteria</taxon>
        <taxon>Bacillati</taxon>
        <taxon>Bacillota</taxon>
        <taxon>Bacilli</taxon>
        <taxon>Bacillales</taxon>
        <taxon>Paenibacillaceae</taxon>
        <taxon>Paenibacillus</taxon>
    </lineage>
</organism>
<proteinExistence type="predicted"/>
<name>A0A162PPF1_9BACL</name>
<dbReference type="AlphaFoldDB" id="A0A162PPF1"/>
<evidence type="ECO:0008006" key="3">
    <source>
        <dbReference type="Google" id="ProtNLM"/>
    </source>
</evidence>